<evidence type="ECO:0000313" key="4">
    <source>
        <dbReference type="Proteomes" id="UP000663419"/>
    </source>
</evidence>
<feature type="chain" id="PRO_5034933675" evidence="2">
    <location>
        <begin position="17"/>
        <end position="73"/>
    </location>
</feature>
<keyword evidence="2" id="KW-0732">Signal</keyword>
<evidence type="ECO:0000313" key="3">
    <source>
        <dbReference type="EMBL" id="QSS53213.1"/>
    </source>
</evidence>
<accession>A0A8A1LKP2</accession>
<dbReference type="EMBL" id="CP069104">
    <property type="protein sequence ID" value="QSS53213.1"/>
    <property type="molecule type" value="Genomic_DNA"/>
</dbReference>
<feature type="signal peptide" evidence="2">
    <location>
        <begin position="1"/>
        <end position="16"/>
    </location>
</feature>
<sequence length="73" mass="7724">MNLLGMLSTAFSLISSIPELQTVIQEPVQQQPNFAYPTHSNPQDSQVPHAATSLTALPTRTSDTANSAASSLV</sequence>
<dbReference type="VEuPathDB" id="FungiDB:I7I53_00396"/>
<reference evidence="3" key="1">
    <citation type="submission" date="2021-01" db="EMBL/GenBank/DDBJ databases">
        <title>Chromosome-level genome assembly of a human fungal pathogen reveals clustering of transcriptionally co-regulated genes.</title>
        <authorList>
            <person name="Voorhies M."/>
            <person name="Cohen S."/>
            <person name="Shea T.P."/>
            <person name="Petrus S."/>
            <person name="Munoz J.F."/>
            <person name="Poplawski S."/>
            <person name="Goldman W.E."/>
            <person name="Michael T."/>
            <person name="Cuomo C.A."/>
            <person name="Sil A."/>
            <person name="Beyhan S."/>
        </authorList>
    </citation>
    <scope>NUCLEOTIDE SEQUENCE</scope>
    <source>
        <strain evidence="3">H88</strain>
    </source>
</reference>
<feature type="region of interest" description="Disordered" evidence="1">
    <location>
        <begin position="33"/>
        <end position="73"/>
    </location>
</feature>
<gene>
    <name evidence="3" type="ORF">I7I53_00396</name>
</gene>
<protein>
    <submittedName>
        <fullName evidence="3">Uncharacterized protein</fullName>
    </submittedName>
</protein>
<dbReference type="Proteomes" id="UP000663419">
    <property type="component" value="Chromosome 3"/>
</dbReference>
<name>A0A8A1LKP2_AJEC8</name>
<evidence type="ECO:0000256" key="1">
    <source>
        <dbReference type="SAM" id="MobiDB-lite"/>
    </source>
</evidence>
<dbReference type="AlphaFoldDB" id="A0A8A1LKP2"/>
<organism evidence="3 4">
    <name type="scientific">Ajellomyces capsulatus (strain H88)</name>
    <name type="common">Darling's disease fungus</name>
    <name type="synonym">Histoplasma capsulatum</name>
    <dbReference type="NCBI Taxonomy" id="544711"/>
    <lineage>
        <taxon>Eukaryota</taxon>
        <taxon>Fungi</taxon>
        <taxon>Dikarya</taxon>
        <taxon>Ascomycota</taxon>
        <taxon>Pezizomycotina</taxon>
        <taxon>Eurotiomycetes</taxon>
        <taxon>Eurotiomycetidae</taxon>
        <taxon>Onygenales</taxon>
        <taxon>Ajellomycetaceae</taxon>
        <taxon>Histoplasma</taxon>
    </lineage>
</organism>
<proteinExistence type="predicted"/>
<evidence type="ECO:0000256" key="2">
    <source>
        <dbReference type="SAM" id="SignalP"/>
    </source>
</evidence>